<name>A0A948RTX2_UNCEI</name>
<evidence type="ECO:0000313" key="10">
    <source>
        <dbReference type="Proteomes" id="UP000777784"/>
    </source>
</evidence>
<gene>
    <name evidence="7 9" type="primary">rplI</name>
    <name evidence="9" type="ORF">KJ970_01810</name>
</gene>
<evidence type="ECO:0000256" key="7">
    <source>
        <dbReference type="HAMAP-Rule" id="MF_00503"/>
    </source>
</evidence>
<evidence type="ECO:0000256" key="6">
    <source>
        <dbReference type="ARBA" id="ARBA00035292"/>
    </source>
</evidence>
<dbReference type="Proteomes" id="UP000777784">
    <property type="component" value="Unassembled WGS sequence"/>
</dbReference>
<evidence type="ECO:0000256" key="3">
    <source>
        <dbReference type="ARBA" id="ARBA00022884"/>
    </source>
</evidence>
<dbReference type="Pfam" id="PF01281">
    <property type="entry name" value="Ribosomal_L9_N"/>
    <property type="match status" value="1"/>
</dbReference>
<dbReference type="SUPFAM" id="SSF55658">
    <property type="entry name" value="L9 N-domain-like"/>
    <property type="match status" value="1"/>
</dbReference>
<dbReference type="AlphaFoldDB" id="A0A948RTX2"/>
<dbReference type="GO" id="GO:1990904">
    <property type="term" value="C:ribonucleoprotein complex"/>
    <property type="evidence" value="ECO:0007669"/>
    <property type="project" value="UniProtKB-KW"/>
</dbReference>
<dbReference type="Gene3D" id="3.40.5.10">
    <property type="entry name" value="Ribosomal protein L9, N-terminal domain"/>
    <property type="match status" value="1"/>
</dbReference>
<dbReference type="InterPro" id="IPR020594">
    <property type="entry name" value="Ribosomal_bL9_bac/chp"/>
</dbReference>
<dbReference type="InterPro" id="IPR036791">
    <property type="entry name" value="Ribosomal_bL9_C_sf"/>
</dbReference>
<comment type="function">
    <text evidence="7">Binds to the 23S rRNA.</text>
</comment>
<dbReference type="GO" id="GO:0006412">
    <property type="term" value="P:translation"/>
    <property type="evidence" value="ECO:0007669"/>
    <property type="project" value="UniProtKB-UniRule"/>
</dbReference>
<keyword evidence="4 7" id="KW-0689">Ribosomal protein</keyword>
<accession>A0A948RTX2</accession>
<keyword evidence="5 7" id="KW-0687">Ribonucleoprotein</keyword>
<dbReference type="SUPFAM" id="SSF55653">
    <property type="entry name" value="Ribosomal protein L9 C-domain"/>
    <property type="match status" value="1"/>
</dbReference>
<keyword evidence="3 7" id="KW-0694">RNA-binding</keyword>
<feature type="domain" description="Ribosomal protein L9" evidence="8">
    <location>
        <begin position="13"/>
        <end position="40"/>
    </location>
</feature>
<dbReference type="InterPro" id="IPR036935">
    <property type="entry name" value="Ribosomal_bL9_N_sf"/>
</dbReference>
<dbReference type="FunFam" id="3.10.430.100:FF:000006">
    <property type="entry name" value="50S ribosomal protein L9"/>
    <property type="match status" value="1"/>
</dbReference>
<organism evidence="9 10">
    <name type="scientific">Eiseniibacteriota bacterium</name>
    <dbReference type="NCBI Taxonomy" id="2212470"/>
    <lineage>
        <taxon>Bacteria</taxon>
        <taxon>Candidatus Eiseniibacteriota</taxon>
    </lineage>
</organism>
<evidence type="ECO:0000256" key="1">
    <source>
        <dbReference type="ARBA" id="ARBA00010605"/>
    </source>
</evidence>
<evidence type="ECO:0000259" key="8">
    <source>
        <dbReference type="PROSITE" id="PS00651"/>
    </source>
</evidence>
<dbReference type="InterPro" id="IPR020070">
    <property type="entry name" value="Ribosomal_bL9_N"/>
</dbReference>
<evidence type="ECO:0000256" key="4">
    <source>
        <dbReference type="ARBA" id="ARBA00022980"/>
    </source>
</evidence>
<protein>
    <recommendedName>
        <fullName evidence="6 7">Large ribosomal subunit protein bL9</fullName>
    </recommendedName>
</protein>
<sequence length="150" mass="16523">MDIILIQDVEGLGKQGDKTQVAPGYARNFLFPMKLALEATSTGARQFAELDRQRIAQVNRARRDAQKLADRLKSISLQIAVQVGEDDKLFGSVTSADIAQALADEGIEIDRRTIQLEEPLKVLGVYTVKVKLHPEVDSKVKVLVRPQTGA</sequence>
<evidence type="ECO:0000256" key="5">
    <source>
        <dbReference type="ARBA" id="ARBA00023274"/>
    </source>
</evidence>
<dbReference type="NCBIfam" id="TIGR00158">
    <property type="entry name" value="L9"/>
    <property type="match status" value="1"/>
</dbReference>
<evidence type="ECO:0000313" key="9">
    <source>
        <dbReference type="EMBL" id="MBU2689639.1"/>
    </source>
</evidence>
<dbReference type="GO" id="GO:0019843">
    <property type="term" value="F:rRNA binding"/>
    <property type="evidence" value="ECO:0007669"/>
    <property type="project" value="UniProtKB-UniRule"/>
</dbReference>
<dbReference type="Pfam" id="PF03948">
    <property type="entry name" value="Ribosomal_L9_C"/>
    <property type="match status" value="1"/>
</dbReference>
<dbReference type="GO" id="GO:0003735">
    <property type="term" value="F:structural constituent of ribosome"/>
    <property type="evidence" value="ECO:0007669"/>
    <property type="project" value="InterPro"/>
</dbReference>
<dbReference type="InterPro" id="IPR009027">
    <property type="entry name" value="Ribosomal_bL9/RNase_H1_N"/>
</dbReference>
<dbReference type="GO" id="GO:0005840">
    <property type="term" value="C:ribosome"/>
    <property type="evidence" value="ECO:0007669"/>
    <property type="project" value="UniProtKB-KW"/>
</dbReference>
<evidence type="ECO:0000256" key="2">
    <source>
        <dbReference type="ARBA" id="ARBA00022730"/>
    </source>
</evidence>
<dbReference type="HAMAP" id="MF_00503">
    <property type="entry name" value="Ribosomal_bL9"/>
    <property type="match status" value="1"/>
</dbReference>
<dbReference type="InterPro" id="IPR000244">
    <property type="entry name" value="Ribosomal_bL9"/>
</dbReference>
<dbReference type="PROSITE" id="PS00651">
    <property type="entry name" value="RIBOSOMAL_L9"/>
    <property type="match status" value="1"/>
</dbReference>
<dbReference type="InterPro" id="IPR020069">
    <property type="entry name" value="Ribosomal_bL9_C"/>
</dbReference>
<dbReference type="EMBL" id="JAHJDP010000012">
    <property type="protein sequence ID" value="MBU2689639.1"/>
    <property type="molecule type" value="Genomic_DNA"/>
</dbReference>
<keyword evidence="2 7" id="KW-0699">rRNA-binding</keyword>
<proteinExistence type="inferred from homology"/>
<dbReference type="PANTHER" id="PTHR21368">
    <property type="entry name" value="50S RIBOSOMAL PROTEIN L9"/>
    <property type="match status" value="1"/>
</dbReference>
<comment type="similarity">
    <text evidence="1 7">Belongs to the bacterial ribosomal protein bL9 family.</text>
</comment>
<comment type="caution">
    <text evidence="9">The sequence shown here is derived from an EMBL/GenBank/DDBJ whole genome shotgun (WGS) entry which is preliminary data.</text>
</comment>
<dbReference type="Gene3D" id="3.10.430.100">
    <property type="entry name" value="Ribosomal protein L9, C-terminal domain"/>
    <property type="match status" value="1"/>
</dbReference>
<reference evidence="9" key="1">
    <citation type="submission" date="2021-05" db="EMBL/GenBank/DDBJ databases">
        <title>Energy efficiency and biological interactions define the core microbiome of deep oligotrophic groundwater.</title>
        <authorList>
            <person name="Mehrshad M."/>
            <person name="Lopez-Fernandez M."/>
            <person name="Bell E."/>
            <person name="Bernier-Latmani R."/>
            <person name="Bertilsson S."/>
            <person name="Dopson M."/>
        </authorList>
    </citation>
    <scope>NUCLEOTIDE SEQUENCE</scope>
    <source>
        <strain evidence="9">Modern_marine.mb.64</strain>
    </source>
</reference>